<name>A0A7M4EIT2_CROPO</name>
<reference evidence="1" key="2">
    <citation type="submission" date="2025-09" db="UniProtKB">
        <authorList>
            <consortium name="Ensembl"/>
        </authorList>
    </citation>
    <scope>IDENTIFICATION</scope>
</reference>
<evidence type="ECO:0000313" key="2">
    <source>
        <dbReference type="Proteomes" id="UP000594220"/>
    </source>
</evidence>
<evidence type="ECO:0000313" key="1">
    <source>
        <dbReference type="Ensembl" id="ENSCPRP00005010473.1"/>
    </source>
</evidence>
<accession>A0A7M4EIT2</accession>
<dbReference type="Ensembl" id="ENSCPRT00005012335.1">
    <property type="protein sequence ID" value="ENSCPRP00005010473.1"/>
    <property type="gene ID" value="ENSCPRG00005007457.1"/>
</dbReference>
<proteinExistence type="predicted"/>
<organism evidence="1 2">
    <name type="scientific">Crocodylus porosus</name>
    <name type="common">Saltwater crocodile</name>
    <name type="synonym">Estuarine crocodile</name>
    <dbReference type="NCBI Taxonomy" id="8502"/>
    <lineage>
        <taxon>Eukaryota</taxon>
        <taxon>Metazoa</taxon>
        <taxon>Chordata</taxon>
        <taxon>Craniata</taxon>
        <taxon>Vertebrata</taxon>
        <taxon>Euteleostomi</taxon>
        <taxon>Archelosauria</taxon>
        <taxon>Archosauria</taxon>
        <taxon>Crocodylia</taxon>
        <taxon>Longirostres</taxon>
        <taxon>Crocodylidae</taxon>
        <taxon>Crocodylus</taxon>
    </lineage>
</organism>
<sequence length="87" mass="9451">QKGAQNHAEATQPGLHVHLQQSAFLVHSVLKSALSCHLPTSRTPTPFSSASPTGRKQIYSCCQIPVPNFPAAFKYLSLPESPRTRTP</sequence>
<dbReference type="Proteomes" id="UP000594220">
    <property type="component" value="Unplaced"/>
</dbReference>
<reference evidence="1" key="1">
    <citation type="submission" date="2025-08" db="UniProtKB">
        <authorList>
            <consortium name="Ensembl"/>
        </authorList>
    </citation>
    <scope>IDENTIFICATION</scope>
</reference>
<dbReference type="AlphaFoldDB" id="A0A7M4EIT2"/>
<protein>
    <submittedName>
        <fullName evidence="1">Uncharacterized protein</fullName>
    </submittedName>
</protein>
<keyword evidence="2" id="KW-1185">Reference proteome</keyword>